<dbReference type="EMBL" id="CAJNNV010027762">
    <property type="protein sequence ID" value="CAE8621499.1"/>
    <property type="molecule type" value="Genomic_DNA"/>
</dbReference>
<keyword evidence="3" id="KW-1185">Reference proteome</keyword>
<reference evidence="2" key="1">
    <citation type="submission" date="2021-02" db="EMBL/GenBank/DDBJ databases">
        <authorList>
            <person name="Dougan E. K."/>
            <person name="Rhodes N."/>
            <person name="Thang M."/>
            <person name="Chan C."/>
        </authorList>
    </citation>
    <scope>NUCLEOTIDE SEQUENCE</scope>
</reference>
<accession>A0A813GF59</accession>
<feature type="region of interest" description="Disordered" evidence="1">
    <location>
        <begin position="13"/>
        <end position="36"/>
    </location>
</feature>
<comment type="caution">
    <text evidence="2">The sequence shown here is derived from an EMBL/GenBank/DDBJ whole genome shotgun (WGS) entry which is preliminary data.</text>
</comment>
<evidence type="ECO:0000313" key="2">
    <source>
        <dbReference type="EMBL" id="CAE8621499.1"/>
    </source>
</evidence>
<gene>
    <name evidence="2" type="ORF">PGLA1383_LOCUS39018</name>
</gene>
<name>A0A813GF59_POLGL</name>
<evidence type="ECO:0000256" key="1">
    <source>
        <dbReference type="SAM" id="MobiDB-lite"/>
    </source>
</evidence>
<feature type="non-terminal residue" evidence="2">
    <location>
        <position position="133"/>
    </location>
</feature>
<proteinExistence type="predicted"/>
<sequence length="133" mass="15514">MVQLCGTTGLHDLQHEASNDSSPAPSAPPNHDPNSIFTLPSWRTYAALMTTGRHRNCLEKLPSYDASTETWWTWLPHYLRSIHRWQHQESLRFERTDVREVHRNNHNHNNNNDNNDNNNNENNSARHQLPPFA</sequence>
<dbReference type="Proteomes" id="UP000654075">
    <property type="component" value="Unassembled WGS sequence"/>
</dbReference>
<protein>
    <submittedName>
        <fullName evidence="2">Uncharacterized protein</fullName>
    </submittedName>
</protein>
<dbReference type="AlphaFoldDB" id="A0A813GF59"/>
<feature type="region of interest" description="Disordered" evidence="1">
    <location>
        <begin position="103"/>
        <end position="133"/>
    </location>
</feature>
<feature type="compositionally biased region" description="Low complexity" evidence="1">
    <location>
        <begin position="107"/>
        <end position="123"/>
    </location>
</feature>
<evidence type="ECO:0000313" key="3">
    <source>
        <dbReference type="Proteomes" id="UP000654075"/>
    </source>
</evidence>
<organism evidence="2 3">
    <name type="scientific">Polarella glacialis</name>
    <name type="common">Dinoflagellate</name>
    <dbReference type="NCBI Taxonomy" id="89957"/>
    <lineage>
        <taxon>Eukaryota</taxon>
        <taxon>Sar</taxon>
        <taxon>Alveolata</taxon>
        <taxon>Dinophyceae</taxon>
        <taxon>Suessiales</taxon>
        <taxon>Suessiaceae</taxon>
        <taxon>Polarella</taxon>
    </lineage>
</organism>